<organism evidence="2">
    <name type="scientific">Oryza sativa subsp. japonica</name>
    <name type="common">Rice</name>
    <dbReference type="NCBI Taxonomy" id="39947"/>
    <lineage>
        <taxon>Eukaryota</taxon>
        <taxon>Viridiplantae</taxon>
        <taxon>Streptophyta</taxon>
        <taxon>Embryophyta</taxon>
        <taxon>Tracheophyta</taxon>
        <taxon>Spermatophyta</taxon>
        <taxon>Magnoliopsida</taxon>
        <taxon>Liliopsida</taxon>
        <taxon>Poales</taxon>
        <taxon>Poaceae</taxon>
        <taxon>BOP clade</taxon>
        <taxon>Oryzoideae</taxon>
        <taxon>Oryzeae</taxon>
        <taxon>Oryzinae</taxon>
        <taxon>Oryza</taxon>
        <taxon>Oryza sativa</taxon>
    </lineage>
</organism>
<proteinExistence type="predicted"/>
<protein>
    <submittedName>
        <fullName evidence="2">Uncharacterized protein</fullName>
    </submittedName>
</protein>
<reference evidence="2" key="2">
    <citation type="submission" date="2008-12" db="EMBL/GenBank/DDBJ databases">
        <title>Improved gene annotation of the rice (Oryza sativa) genomes.</title>
        <authorList>
            <person name="Wang J."/>
            <person name="Li R."/>
            <person name="Fan W."/>
            <person name="Huang Q."/>
            <person name="Zhang J."/>
            <person name="Zhou Y."/>
            <person name="Hu Y."/>
            <person name="Zi S."/>
            <person name="Li J."/>
            <person name="Ni P."/>
            <person name="Zheng H."/>
            <person name="Zhang Y."/>
            <person name="Zhao M."/>
            <person name="Hao Q."/>
            <person name="McDermott J."/>
            <person name="Samudrala R."/>
            <person name="Kristiansen K."/>
            <person name="Wong G.K.-S."/>
        </authorList>
    </citation>
    <scope>NUCLEOTIDE SEQUENCE</scope>
</reference>
<evidence type="ECO:0000256" key="1">
    <source>
        <dbReference type="SAM" id="MobiDB-lite"/>
    </source>
</evidence>
<gene>
    <name evidence="2" type="ORF">OsJ_14986</name>
</gene>
<reference evidence="2" key="1">
    <citation type="journal article" date="2005" name="PLoS Biol.">
        <title>The genomes of Oryza sativa: a history of duplications.</title>
        <authorList>
            <person name="Yu J."/>
            <person name="Wang J."/>
            <person name="Lin W."/>
            <person name="Li S."/>
            <person name="Li H."/>
            <person name="Zhou J."/>
            <person name="Ni P."/>
            <person name="Dong W."/>
            <person name="Hu S."/>
            <person name="Zeng C."/>
            <person name="Zhang J."/>
            <person name="Zhang Y."/>
            <person name="Li R."/>
            <person name="Xu Z."/>
            <person name="Li S."/>
            <person name="Li X."/>
            <person name="Zheng H."/>
            <person name="Cong L."/>
            <person name="Lin L."/>
            <person name="Yin J."/>
            <person name="Geng J."/>
            <person name="Li G."/>
            <person name="Shi J."/>
            <person name="Liu J."/>
            <person name="Lv H."/>
            <person name="Li J."/>
            <person name="Wang J."/>
            <person name="Deng Y."/>
            <person name="Ran L."/>
            <person name="Shi X."/>
            <person name="Wang X."/>
            <person name="Wu Q."/>
            <person name="Li C."/>
            <person name="Ren X."/>
            <person name="Wang J."/>
            <person name="Wang X."/>
            <person name="Li D."/>
            <person name="Liu D."/>
            <person name="Zhang X."/>
            <person name="Ji Z."/>
            <person name="Zhao W."/>
            <person name="Sun Y."/>
            <person name="Zhang Z."/>
            <person name="Bao J."/>
            <person name="Han Y."/>
            <person name="Dong L."/>
            <person name="Ji J."/>
            <person name="Chen P."/>
            <person name="Wu S."/>
            <person name="Liu J."/>
            <person name="Xiao Y."/>
            <person name="Bu D."/>
            <person name="Tan J."/>
            <person name="Yang L."/>
            <person name="Ye C."/>
            <person name="Zhang J."/>
            <person name="Xu J."/>
            <person name="Zhou Y."/>
            <person name="Yu Y."/>
            <person name="Zhang B."/>
            <person name="Zhuang S."/>
            <person name="Wei H."/>
            <person name="Liu B."/>
            <person name="Lei M."/>
            <person name="Yu H."/>
            <person name="Li Y."/>
            <person name="Xu H."/>
            <person name="Wei S."/>
            <person name="He X."/>
            <person name="Fang L."/>
            <person name="Zhang Z."/>
            <person name="Zhang Y."/>
            <person name="Huang X."/>
            <person name="Su Z."/>
            <person name="Tong W."/>
            <person name="Li J."/>
            <person name="Tong Z."/>
            <person name="Li S."/>
            <person name="Ye J."/>
            <person name="Wang L."/>
            <person name="Fang L."/>
            <person name="Lei T."/>
            <person name="Chen C."/>
            <person name="Chen H."/>
            <person name="Xu Z."/>
            <person name="Li H."/>
            <person name="Huang H."/>
            <person name="Zhang F."/>
            <person name="Xu H."/>
            <person name="Li N."/>
            <person name="Zhao C."/>
            <person name="Li S."/>
            <person name="Dong L."/>
            <person name="Huang Y."/>
            <person name="Li L."/>
            <person name="Xi Y."/>
            <person name="Qi Q."/>
            <person name="Li W."/>
            <person name="Zhang B."/>
            <person name="Hu W."/>
            <person name="Zhang Y."/>
            <person name="Tian X."/>
            <person name="Jiao Y."/>
            <person name="Liang X."/>
            <person name="Jin J."/>
            <person name="Gao L."/>
            <person name="Zheng W."/>
            <person name="Hao B."/>
            <person name="Liu S."/>
            <person name="Wang W."/>
            <person name="Yuan L."/>
            <person name="Cao M."/>
            <person name="McDermott J."/>
            <person name="Samudrala R."/>
            <person name="Wang J."/>
            <person name="Wong G.K."/>
            <person name="Yang H."/>
        </authorList>
    </citation>
    <scope>NUCLEOTIDE SEQUENCE [LARGE SCALE GENOMIC DNA]</scope>
</reference>
<dbReference type="EMBL" id="CM000141">
    <property type="protein sequence ID" value="EEE61092.1"/>
    <property type="molecule type" value="Genomic_DNA"/>
</dbReference>
<feature type="region of interest" description="Disordered" evidence="1">
    <location>
        <begin position="25"/>
        <end position="60"/>
    </location>
</feature>
<name>B9FFF8_ORYSJ</name>
<feature type="compositionally biased region" description="Polar residues" evidence="1">
    <location>
        <begin position="25"/>
        <end position="34"/>
    </location>
</feature>
<accession>B9FFF8</accession>
<dbReference type="AlphaFoldDB" id="B9FFF8"/>
<sequence>MSSLLCSSVVIDTGCRLAASYAPVLSSQHATSTKKAGGAEQAAAREDDRRSRAGGGARSL</sequence>
<dbReference type="Proteomes" id="UP000007752">
    <property type="component" value="Chromosome 4"/>
</dbReference>
<evidence type="ECO:0000313" key="2">
    <source>
        <dbReference type="EMBL" id="EEE61092.1"/>
    </source>
</evidence>